<reference evidence="2 3" key="1">
    <citation type="submission" date="2023-02" db="EMBL/GenBank/DDBJ databases">
        <title>LHISI_Scaffold_Assembly.</title>
        <authorList>
            <person name="Stuart O.P."/>
            <person name="Cleave R."/>
            <person name="Magrath M.J.L."/>
            <person name="Mikheyev A.S."/>
        </authorList>
    </citation>
    <scope>NUCLEOTIDE SEQUENCE [LARGE SCALE GENOMIC DNA]</scope>
    <source>
        <strain evidence="2">Daus_M_001</strain>
        <tissue evidence="2">Leg muscle</tissue>
    </source>
</reference>
<accession>A0ABQ9IQ13</accession>
<dbReference type="Proteomes" id="UP001159363">
    <property type="component" value="Chromosome 1"/>
</dbReference>
<proteinExistence type="predicted"/>
<gene>
    <name evidence="2" type="ORF">PR048_003433</name>
</gene>
<evidence type="ECO:0000313" key="3">
    <source>
        <dbReference type="Proteomes" id="UP001159363"/>
    </source>
</evidence>
<feature type="transmembrane region" description="Helical" evidence="1">
    <location>
        <begin position="100"/>
        <end position="118"/>
    </location>
</feature>
<evidence type="ECO:0000256" key="1">
    <source>
        <dbReference type="SAM" id="Phobius"/>
    </source>
</evidence>
<evidence type="ECO:0000313" key="2">
    <source>
        <dbReference type="EMBL" id="KAJ8898073.1"/>
    </source>
</evidence>
<protein>
    <submittedName>
        <fullName evidence="2">Uncharacterized protein</fullName>
    </submittedName>
</protein>
<keyword evidence="1" id="KW-0812">Transmembrane</keyword>
<name>A0ABQ9IQ13_9NEOP</name>
<keyword evidence="1" id="KW-1133">Transmembrane helix</keyword>
<comment type="caution">
    <text evidence="2">The sequence shown here is derived from an EMBL/GenBank/DDBJ whole genome shotgun (WGS) entry which is preliminary data.</text>
</comment>
<keyword evidence="1" id="KW-0472">Membrane</keyword>
<dbReference type="EMBL" id="JARBHB010000001">
    <property type="protein sequence ID" value="KAJ8898073.1"/>
    <property type="molecule type" value="Genomic_DNA"/>
</dbReference>
<organism evidence="2 3">
    <name type="scientific">Dryococelus australis</name>
    <dbReference type="NCBI Taxonomy" id="614101"/>
    <lineage>
        <taxon>Eukaryota</taxon>
        <taxon>Metazoa</taxon>
        <taxon>Ecdysozoa</taxon>
        <taxon>Arthropoda</taxon>
        <taxon>Hexapoda</taxon>
        <taxon>Insecta</taxon>
        <taxon>Pterygota</taxon>
        <taxon>Neoptera</taxon>
        <taxon>Polyneoptera</taxon>
        <taxon>Phasmatodea</taxon>
        <taxon>Verophasmatodea</taxon>
        <taxon>Anareolatae</taxon>
        <taxon>Phasmatidae</taxon>
        <taxon>Eurycanthinae</taxon>
        <taxon>Dryococelus</taxon>
    </lineage>
</organism>
<sequence length="427" mass="46953">MVHVPSSFTGERCRGLLADRVRPFLHLQHLAEDLNLQQDNARDYCSRIAFLVPEVTRPHSKHVWDAAERAVRAVDPAPTDLRELWEAVQRSWISTLMIRWSMVFIVIAVGILSTPVGARNLTSPIASLPMPRSGVPNLIRDVDAMEPNNRAGPIPQSRLAARVPNPLHYPKCSSRDCLSNTGVCACCFVSRPTIWLEHSPPTMANRVGSPAGVAPGSSHIGNDAVDSQPVQNKPYRWSAEISSVRCAMVTCQHAARTPRWTKTSLSATREIQEPCHLLPWSRGGRAVSPLTSHHGEPGSNSGRVTGFSHVGGFFRGSPVSPALSFRRCSILTSITLIGSQDLAVKSLPNLHPLTYFFARVSEYVSLSSQTASYPVGDQPQRQWWVVLAAARRKTGHADMGDKDTQSSLLRHVWQDLLQLATDGEHTS</sequence>
<keyword evidence="3" id="KW-1185">Reference proteome</keyword>